<dbReference type="RefSeq" id="WP_274494573.1">
    <property type="nucleotide sequence ID" value="NZ_CP118166.1"/>
</dbReference>
<keyword evidence="1" id="KW-0812">Transmembrane</keyword>
<reference evidence="2" key="1">
    <citation type="submission" date="2023-02" db="EMBL/GenBank/DDBJ databases">
        <title>Genome sequence of Hyphococcus flavus.</title>
        <authorList>
            <person name="Rong J.-C."/>
            <person name="Zhao Q."/>
            <person name="Yi M."/>
            <person name="Wu J.-Y."/>
        </authorList>
    </citation>
    <scope>NUCLEOTIDE SEQUENCE</scope>
    <source>
        <strain evidence="2">MCCC 1K03223</strain>
    </source>
</reference>
<protein>
    <submittedName>
        <fullName evidence="2">Uncharacterized protein</fullName>
    </submittedName>
</protein>
<dbReference type="KEGG" id="hfl:PUV54_05435"/>
<keyword evidence="1" id="KW-0472">Membrane</keyword>
<evidence type="ECO:0000313" key="3">
    <source>
        <dbReference type="Proteomes" id="UP001214043"/>
    </source>
</evidence>
<dbReference type="EMBL" id="CP118166">
    <property type="protein sequence ID" value="WDI32637.1"/>
    <property type="molecule type" value="Genomic_DNA"/>
</dbReference>
<keyword evidence="3" id="KW-1185">Reference proteome</keyword>
<organism evidence="2 3">
    <name type="scientific">Hyphococcus flavus</name>
    <dbReference type="NCBI Taxonomy" id="1866326"/>
    <lineage>
        <taxon>Bacteria</taxon>
        <taxon>Pseudomonadati</taxon>
        <taxon>Pseudomonadota</taxon>
        <taxon>Alphaproteobacteria</taxon>
        <taxon>Parvularculales</taxon>
        <taxon>Parvularculaceae</taxon>
        <taxon>Hyphococcus</taxon>
    </lineage>
</organism>
<feature type="transmembrane region" description="Helical" evidence="1">
    <location>
        <begin position="39"/>
        <end position="61"/>
    </location>
</feature>
<name>A0AAF0CI93_9PROT</name>
<dbReference type="Proteomes" id="UP001214043">
    <property type="component" value="Chromosome"/>
</dbReference>
<evidence type="ECO:0000256" key="1">
    <source>
        <dbReference type="SAM" id="Phobius"/>
    </source>
</evidence>
<accession>A0AAF0CI93</accession>
<dbReference type="AlphaFoldDB" id="A0AAF0CI93"/>
<feature type="transmembrane region" description="Helical" evidence="1">
    <location>
        <begin position="6"/>
        <end position="27"/>
    </location>
</feature>
<keyword evidence="1" id="KW-1133">Transmembrane helix</keyword>
<sequence length="63" mass="6956">MNASALIAILVSAGIATLGLWWFRFILPVIRKQPKNTRYGVYALIWLAYFILSMLLIGSAAGT</sequence>
<evidence type="ECO:0000313" key="2">
    <source>
        <dbReference type="EMBL" id="WDI32637.1"/>
    </source>
</evidence>
<gene>
    <name evidence="2" type="ORF">PUV54_05435</name>
</gene>
<proteinExistence type="predicted"/>